<name>A0A494XSX6_9BURK</name>
<evidence type="ECO:0000313" key="2">
    <source>
        <dbReference type="Proteomes" id="UP000280434"/>
    </source>
</evidence>
<sequence length="119" mass="12944">MPRGSGAQALLGVLAAGVLLSGCVVAPSGQVLSRLAPEQPGAAAPAHPLTETEKKRYDEIDQQVIKEQNEAMAADEWARYWAPNYYPAYPAYYPAPVMFGGYYGGWNGGVGYYSPGWWW</sequence>
<organism evidence="1 2">
    <name type="scientific">Trinickia fusca</name>
    <dbReference type="NCBI Taxonomy" id="2419777"/>
    <lineage>
        <taxon>Bacteria</taxon>
        <taxon>Pseudomonadati</taxon>
        <taxon>Pseudomonadota</taxon>
        <taxon>Betaproteobacteria</taxon>
        <taxon>Burkholderiales</taxon>
        <taxon>Burkholderiaceae</taxon>
        <taxon>Trinickia</taxon>
    </lineage>
</organism>
<gene>
    <name evidence="1" type="ORF">D7S89_04775</name>
</gene>
<reference evidence="1 2" key="1">
    <citation type="submission" date="2018-10" db="EMBL/GenBank/DDBJ databases">
        <title>Paraburkholderia sp. 7MK8-2, isolated from soil.</title>
        <authorList>
            <person name="Gao Z.-H."/>
            <person name="Qiu L.-H."/>
        </authorList>
    </citation>
    <scope>NUCLEOTIDE SEQUENCE [LARGE SCALE GENOMIC DNA]</scope>
    <source>
        <strain evidence="1 2">7MK8-2</strain>
    </source>
</reference>
<dbReference type="PROSITE" id="PS51257">
    <property type="entry name" value="PROKAR_LIPOPROTEIN"/>
    <property type="match status" value="1"/>
</dbReference>
<dbReference type="EMBL" id="RBZV01000002">
    <property type="protein sequence ID" value="RKP51214.1"/>
    <property type="molecule type" value="Genomic_DNA"/>
</dbReference>
<dbReference type="OrthoDB" id="9018226at2"/>
<proteinExistence type="predicted"/>
<accession>A0A494XSX6</accession>
<evidence type="ECO:0000313" key="1">
    <source>
        <dbReference type="EMBL" id="RKP51214.1"/>
    </source>
</evidence>
<dbReference type="Proteomes" id="UP000280434">
    <property type="component" value="Unassembled WGS sequence"/>
</dbReference>
<evidence type="ECO:0008006" key="3">
    <source>
        <dbReference type="Google" id="ProtNLM"/>
    </source>
</evidence>
<keyword evidence="2" id="KW-1185">Reference proteome</keyword>
<dbReference type="AlphaFoldDB" id="A0A494XSX6"/>
<comment type="caution">
    <text evidence="1">The sequence shown here is derived from an EMBL/GenBank/DDBJ whole genome shotgun (WGS) entry which is preliminary data.</text>
</comment>
<protein>
    <recommendedName>
        <fullName evidence="3">Lipoprotein</fullName>
    </recommendedName>
</protein>